<keyword evidence="3" id="KW-1185">Reference proteome</keyword>
<reference evidence="2 3" key="1">
    <citation type="journal article" date="2019" name="Philos. Trans. R. Soc. Lond., B, Biol. Sci.">
        <title>Ant behaviour and brain gene expression of defending hosts depend on the ecological success of the intruding social parasite.</title>
        <authorList>
            <person name="Kaur R."/>
            <person name="Stoldt M."/>
            <person name="Jongepier E."/>
            <person name="Feldmeyer B."/>
            <person name="Menzel F."/>
            <person name="Bornberg-Bauer E."/>
            <person name="Foitzik S."/>
        </authorList>
    </citation>
    <scope>NUCLEOTIDE SEQUENCE [LARGE SCALE GENOMIC DNA]</scope>
    <source>
        <tissue evidence="2">Whole body</tissue>
    </source>
</reference>
<dbReference type="AlphaFoldDB" id="A0A4S2KZ60"/>
<evidence type="ECO:0000313" key="3">
    <source>
        <dbReference type="Proteomes" id="UP000310200"/>
    </source>
</evidence>
<name>A0A4S2KZ60_9HYME</name>
<accession>A0A4S2KZ60</accession>
<sequence length="413" mass="47028">MTTSCRSKQESAALSGIWKSPEGLKGPLNDVEEARGGCLLVLRHNLLVFITDDARELLSFSLSSSTAILRHLYFRRLAPFLRFYPESSALVFRRNTINHLSQSAGMTPPLHPRLSSKRACFVNDESFRLPDECVIIQVTIILKVLAADLSEVRNMSLQRFDFAAESRSRACRHEKGSMSPWGHPQHGLLKRQHLREHLRVLRDAVDYCLKQKERRSNTYKDNIKDIDASSTNNIHCELLLKFLALRVRTKRSLRSLEVRDYPFKQVTRDRLSQLRIKKAHETNDLCYLAEEIFGLEYHAALKGYNDKKENPIDPMFTRFRVLSLSRSRWREPISDPSKPSCTLQPAATPANIGNGGDVEERRSGCAVTKACATHLDLDAHIVNQLQRDPVTFEVPIHSGIEQDGSRLGDWDEG</sequence>
<comment type="caution">
    <text evidence="2">The sequence shown here is derived from an EMBL/GenBank/DDBJ whole genome shotgun (WGS) entry which is preliminary data.</text>
</comment>
<gene>
    <name evidence="2" type="ORF">DBV15_08573</name>
</gene>
<dbReference type="EMBL" id="QBLH01000464">
    <property type="protein sequence ID" value="TGZ55401.1"/>
    <property type="molecule type" value="Genomic_DNA"/>
</dbReference>
<evidence type="ECO:0000313" key="2">
    <source>
        <dbReference type="EMBL" id="TGZ55401.1"/>
    </source>
</evidence>
<dbReference type="Proteomes" id="UP000310200">
    <property type="component" value="Unassembled WGS sequence"/>
</dbReference>
<organism evidence="2 3">
    <name type="scientific">Temnothorax longispinosus</name>
    <dbReference type="NCBI Taxonomy" id="300112"/>
    <lineage>
        <taxon>Eukaryota</taxon>
        <taxon>Metazoa</taxon>
        <taxon>Ecdysozoa</taxon>
        <taxon>Arthropoda</taxon>
        <taxon>Hexapoda</taxon>
        <taxon>Insecta</taxon>
        <taxon>Pterygota</taxon>
        <taxon>Neoptera</taxon>
        <taxon>Endopterygota</taxon>
        <taxon>Hymenoptera</taxon>
        <taxon>Apocrita</taxon>
        <taxon>Aculeata</taxon>
        <taxon>Formicoidea</taxon>
        <taxon>Formicidae</taxon>
        <taxon>Myrmicinae</taxon>
        <taxon>Temnothorax</taxon>
    </lineage>
</organism>
<evidence type="ECO:0000256" key="1">
    <source>
        <dbReference type="SAM" id="MobiDB-lite"/>
    </source>
</evidence>
<proteinExistence type="predicted"/>
<protein>
    <submittedName>
        <fullName evidence="2">Uncharacterized protein</fullName>
    </submittedName>
</protein>
<feature type="region of interest" description="Disordered" evidence="1">
    <location>
        <begin position="331"/>
        <end position="359"/>
    </location>
</feature>